<evidence type="ECO:0000256" key="1">
    <source>
        <dbReference type="SAM" id="MobiDB-lite"/>
    </source>
</evidence>
<feature type="region of interest" description="Disordered" evidence="1">
    <location>
        <begin position="39"/>
        <end position="79"/>
    </location>
</feature>
<feature type="signal peptide" evidence="2">
    <location>
        <begin position="1"/>
        <end position="21"/>
    </location>
</feature>
<evidence type="ECO:0000256" key="2">
    <source>
        <dbReference type="SAM" id="SignalP"/>
    </source>
</evidence>
<feature type="chain" id="PRO_5020526153" evidence="2">
    <location>
        <begin position="22"/>
        <end position="142"/>
    </location>
</feature>
<reference evidence="4" key="1">
    <citation type="journal article" date="2018" name="Nat. Microbiol.">
        <title>Leveraging single-cell genomics to expand the fungal tree of life.</title>
        <authorList>
            <person name="Ahrendt S.R."/>
            <person name="Quandt C.A."/>
            <person name="Ciobanu D."/>
            <person name="Clum A."/>
            <person name="Salamov A."/>
            <person name="Andreopoulos B."/>
            <person name="Cheng J.F."/>
            <person name="Woyke T."/>
            <person name="Pelin A."/>
            <person name="Henrissat B."/>
            <person name="Reynolds N.K."/>
            <person name="Benny G.L."/>
            <person name="Smith M.E."/>
            <person name="James T.Y."/>
            <person name="Grigoriev I.V."/>
        </authorList>
    </citation>
    <scope>NUCLEOTIDE SEQUENCE [LARGE SCALE GENOMIC DNA]</scope>
    <source>
        <strain evidence="4">RSA 1356</strain>
    </source>
</reference>
<sequence length="142" mass="14770">MRLAVLISSAVVATLASVTVADSLVAPSSKLPSTGVFGTDSLAQALPNDSTGNNAEPSRRSQLPGQPDRITNGGRGQGNLATLASAAQNTASFDRTSPRSRVVKSELTLPNGKKKKVMVHYGADGKIESITLAGRNRPQELM</sequence>
<dbReference type="Proteomes" id="UP000271241">
    <property type="component" value="Unassembled WGS sequence"/>
</dbReference>
<feature type="compositionally biased region" description="Polar residues" evidence="1">
    <location>
        <begin position="47"/>
        <end position="64"/>
    </location>
</feature>
<dbReference type="AlphaFoldDB" id="A0A4V1IWU0"/>
<gene>
    <name evidence="3" type="ORF">THASP1DRAFT_29468</name>
</gene>
<dbReference type="EMBL" id="KZ992574">
    <property type="protein sequence ID" value="RKP08729.1"/>
    <property type="molecule type" value="Genomic_DNA"/>
</dbReference>
<proteinExistence type="predicted"/>
<keyword evidence="2" id="KW-0732">Signal</keyword>
<accession>A0A4V1IWU0</accession>
<keyword evidence="4" id="KW-1185">Reference proteome</keyword>
<organism evidence="3 4">
    <name type="scientific">Thamnocephalis sphaerospora</name>
    <dbReference type="NCBI Taxonomy" id="78915"/>
    <lineage>
        <taxon>Eukaryota</taxon>
        <taxon>Fungi</taxon>
        <taxon>Fungi incertae sedis</taxon>
        <taxon>Zoopagomycota</taxon>
        <taxon>Zoopagomycotina</taxon>
        <taxon>Zoopagomycetes</taxon>
        <taxon>Zoopagales</taxon>
        <taxon>Sigmoideomycetaceae</taxon>
        <taxon>Thamnocephalis</taxon>
    </lineage>
</organism>
<name>A0A4V1IWU0_9FUNG</name>
<protein>
    <submittedName>
        <fullName evidence="3">Uncharacterized protein</fullName>
    </submittedName>
</protein>
<evidence type="ECO:0000313" key="3">
    <source>
        <dbReference type="EMBL" id="RKP08729.1"/>
    </source>
</evidence>
<evidence type="ECO:0000313" key="4">
    <source>
        <dbReference type="Proteomes" id="UP000271241"/>
    </source>
</evidence>